<feature type="domain" description="7TM-DISM receptor extracellular" evidence="4">
    <location>
        <begin position="64"/>
        <end position="176"/>
    </location>
</feature>
<dbReference type="AlphaFoldDB" id="A0A1H6QNG5"/>
<reference evidence="6" key="1">
    <citation type="submission" date="2016-10" db="EMBL/GenBank/DDBJ databases">
        <authorList>
            <person name="Varghese N."/>
            <person name="Submissions S."/>
        </authorList>
    </citation>
    <scope>NUCLEOTIDE SEQUENCE [LARGE SCALE GENOMIC DNA]</scope>
    <source>
        <strain evidence="6">DSM 7165</strain>
    </source>
</reference>
<feature type="transmembrane region" description="Helical" evidence="1">
    <location>
        <begin position="310"/>
        <end position="329"/>
    </location>
</feature>
<dbReference type="InterPro" id="IPR011622">
    <property type="entry name" value="7TMR_DISM_rcpt_extracell_dom2"/>
</dbReference>
<evidence type="ECO:0000256" key="2">
    <source>
        <dbReference type="SAM" id="SignalP"/>
    </source>
</evidence>
<evidence type="ECO:0000313" key="6">
    <source>
        <dbReference type="Proteomes" id="UP000242999"/>
    </source>
</evidence>
<dbReference type="Gene3D" id="2.60.40.2380">
    <property type="match status" value="1"/>
</dbReference>
<keyword evidence="1" id="KW-0812">Transmembrane</keyword>
<evidence type="ECO:0000313" key="5">
    <source>
        <dbReference type="EMBL" id="SEI42514.1"/>
    </source>
</evidence>
<feature type="transmembrane region" description="Helical" evidence="1">
    <location>
        <begin position="282"/>
        <end position="304"/>
    </location>
</feature>
<proteinExistence type="predicted"/>
<gene>
    <name evidence="5" type="ORF">SAMN05421831_101461</name>
</gene>
<sequence>MKYPLFLWLTWLLPCYFLLGTHAALAVETASFSLQVKDQAQQKLTGYVLACVSSSSVLPQISGKDCDYQRSHTQALYRGFSQQTHWLHVRLHNPSSQPLMRWLEVGHPRMQLVRFYQWDAQQGWQTFATGQSIPPHERPLRSSRLLLPIELPAQTEVAFYLQINAQTHVDQSMTLWRPDDYVVQQSKSQIIQALSMGGLVLAAVFASMLYLHHQAITSLWLSLTFLSQVVLDASYTGLLSAYFWPPDLPYNIRFHGVLVGLMVLFFMQFVRSFLKTSVETPPLAFLIRVGQIAIFLNMIALIFWQYAIPIRTMSILALIFMLVSIWLFFRAWQQGSNPAGYLLMSYILLLLMVAYRAASAFGWLGHVPLQEYGFSWYFVLITPTSLQAVLRPSSARTSH</sequence>
<dbReference type="EMBL" id="FNYH01000001">
    <property type="protein sequence ID" value="SEI42514.1"/>
    <property type="molecule type" value="Genomic_DNA"/>
</dbReference>
<feature type="domain" description="7TM-DISM receptor extracellular" evidence="3">
    <location>
        <begin position="189"/>
        <end position="376"/>
    </location>
</feature>
<feature type="chain" id="PRO_5017443565" evidence="2">
    <location>
        <begin position="27"/>
        <end position="399"/>
    </location>
</feature>
<protein>
    <submittedName>
        <fullName evidence="5">7TM diverse intracellular signalling</fullName>
    </submittedName>
</protein>
<dbReference type="Proteomes" id="UP000242999">
    <property type="component" value="Unassembled WGS sequence"/>
</dbReference>
<feature type="signal peptide" evidence="2">
    <location>
        <begin position="1"/>
        <end position="26"/>
    </location>
</feature>
<keyword evidence="2" id="KW-0732">Signal</keyword>
<keyword evidence="1" id="KW-0472">Membrane</keyword>
<feature type="transmembrane region" description="Helical" evidence="1">
    <location>
        <begin position="250"/>
        <end position="270"/>
    </location>
</feature>
<name>A0A1H6QNG5_9GAMM</name>
<evidence type="ECO:0000259" key="3">
    <source>
        <dbReference type="Pfam" id="PF07695"/>
    </source>
</evidence>
<accession>A0A1H6QNG5</accession>
<dbReference type="InterPro" id="IPR011623">
    <property type="entry name" value="7TMR_DISM_rcpt_extracell_dom1"/>
</dbReference>
<evidence type="ECO:0000256" key="1">
    <source>
        <dbReference type="SAM" id="Phobius"/>
    </source>
</evidence>
<keyword evidence="6" id="KW-1185">Reference proteome</keyword>
<keyword evidence="1" id="KW-1133">Transmembrane helix</keyword>
<dbReference type="OrthoDB" id="9797243at2"/>
<feature type="transmembrane region" description="Helical" evidence="1">
    <location>
        <begin position="190"/>
        <end position="211"/>
    </location>
</feature>
<dbReference type="STRING" id="64971.SAMN05421831_101461"/>
<evidence type="ECO:0000259" key="4">
    <source>
        <dbReference type="Pfam" id="PF07696"/>
    </source>
</evidence>
<organism evidence="5 6">
    <name type="scientific">Allopseudospirillum japonicum</name>
    <dbReference type="NCBI Taxonomy" id="64971"/>
    <lineage>
        <taxon>Bacteria</taxon>
        <taxon>Pseudomonadati</taxon>
        <taxon>Pseudomonadota</taxon>
        <taxon>Gammaproteobacteria</taxon>
        <taxon>Oceanospirillales</taxon>
        <taxon>Oceanospirillaceae</taxon>
        <taxon>Allopseudospirillum</taxon>
    </lineage>
</organism>
<feature type="transmembrane region" description="Helical" evidence="1">
    <location>
        <begin position="341"/>
        <end position="362"/>
    </location>
</feature>
<dbReference type="Pfam" id="PF07695">
    <property type="entry name" value="7TMR-DISM_7TM"/>
    <property type="match status" value="1"/>
</dbReference>
<dbReference type="Pfam" id="PF07696">
    <property type="entry name" value="7TMR-DISMED2"/>
    <property type="match status" value="1"/>
</dbReference>
<feature type="transmembrane region" description="Helical" evidence="1">
    <location>
        <begin position="374"/>
        <end position="390"/>
    </location>
</feature>